<evidence type="ECO:0000259" key="6">
    <source>
        <dbReference type="Pfam" id="PF08281"/>
    </source>
</evidence>
<dbReference type="OrthoDB" id="9794508at2"/>
<dbReference type="EMBL" id="PREZ01000002">
    <property type="protein sequence ID" value="PPA71293.1"/>
    <property type="molecule type" value="Genomic_DNA"/>
</dbReference>
<dbReference type="Gene3D" id="1.10.1740.10">
    <property type="match status" value="1"/>
</dbReference>
<dbReference type="GO" id="GO:0016987">
    <property type="term" value="F:sigma factor activity"/>
    <property type="evidence" value="ECO:0007669"/>
    <property type="project" value="UniProtKB-KW"/>
</dbReference>
<dbReference type="PANTHER" id="PTHR43133:SF60">
    <property type="entry name" value="RNA POLYMERASE SIGMA FACTOR SIGV"/>
    <property type="match status" value="1"/>
</dbReference>
<dbReference type="RefSeq" id="WP_104056783.1">
    <property type="nucleotide sequence ID" value="NZ_PREZ01000002.1"/>
</dbReference>
<keyword evidence="4" id="KW-0804">Transcription</keyword>
<evidence type="ECO:0000256" key="3">
    <source>
        <dbReference type="ARBA" id="ARBA00023082"/>
    </source>
</evidence>
<dbReference type="Pfam" id="PF08281">
    <property type="entry name" value="Sigma70_r4_2"/>
    <property type="match status" value="1"/>
</dbReference>
<dbReference type="NCBIfam" id="NF007220">
    <property type="entry name" value="PRK09639.1-5"/>
    <property type="match status" value="1"/>
</dbReference>
<organism evidence="7 8">
    <name type="scientific">Jeotgalibacillus proteolyticus</name>
    <dbReference type="NCBI Taxonomy" id="2082395"/>
    <lineage>
        <taxon>Bacteria</taxon>
        <taxon>Bacillati</taxon>
        <taxon>Bacillota</taxon>
        <taxon>Bacilli</taxon>
        <taxon>Bacillales</taxon>
        <taxon>Caryophanaceae</taxon>
        <taxon>Jeotgalibacillus</taxon>
    </lineage>
</organism>
<reference evidence="7 8" key="1">
    <citation type="submission" date="2018-02" db="EMBL/GenBank/DDBJ databases">
        <title>Jeotgalibacillus proteolyticum sp. nov. a protease producing bacterium isolated from ocean sediments of Laizhou Bay.</title>
        <authorList>
            <person name="Li Y."/>
        </authorList>
    </citation>
    <scope>NUCLEOTIDE SEQUENCE [LARGE SCALE GENOMIC DNA]</scope>
    <source>
        <strain evidence="7 8">22-7</strain>
    </source>
</reference>
<dbReference type="SUPFAM" id="SSF88659">
    <property type="entry name" value="Sigma3 and sigma4 domains of RNA polymerase sigma factors"/>
    <property type="match status" value="1"/>
</dbReference>
<dbReference type="GO" id="GO:0006352">
    <property type="term" value="P:DNA-templated transcription initiation"/>
    <property type="evidence" value="ECO:0007669"/>
    <property type="project" value="InterPro"/>
</dbReference>
<dbReference type="SUPFAM" id="SSF88946">
    <property type="entry name" value="Sigma2 domain of RNA polymerase sigma factors"/>
    <property type="match status" value="1"/>
</dbReference>
<dbReference type="InterPro" id="IPR014284">
    <property type="entry name" value="RNA_pol_sigma-70_dom"/>
</dbReference>
<comment type="similarity">
    <text evidence="1">Belongs to the sigma-70 factor family. ECF subfamily.</text>
</comment>
<dbReference type="InterPro" id="IPR007627">
    <property type="entry name" value="RNA_pol_sigma70_r2"/>
</dbReference>
<dbReference type="InterPro" id="IPR036388">
    <property type="entry name" value="WH-like_DNA-bd_sf"/>
</dbReference>
<keyword evidence="3" id="KW-0731">Sigma factor</keyword>
<dbReference type="InterPro" id="IPR013325">
    <property type="entry name" value="RNA_pol_sigma_r2"/>
</dbReference>
<evidence type="ECO:0000256" key="2">
    <source>
        <dbReference type="ARBA" id="ARBA00023015"/>
    </source>
</evidence>
<dbReference type="CDD" id="cd06171">
    <property type="entry name" value="Sigma70_r4"/>
    <property type="match status" value="1"/>
</dbReference>
<dbReference type="NCBIfam" id="TIGR02937">
    <property type="entry name" value="sigma70-ECF"/>
    <property type="match status" value="1"/>
</dbReference>
<evidence type="ECO:0000313" key="8">
    <source>
        <dbReference type="Proteomes" id="UP000239047"/>
    </source>
</evidence>
<evidence type="ECO:0000256" key="1">
    <source>
        <dbReference type="ARBA" id="ARBA00010641"/>
    </source>
</evidence>
<dbReference type="InterPro" id="IPR039425">
    <property type="entry name" value="RNA_pol_sigma-70-like"/>
</dbReference>
<dbReference type="PANTHER" id="PTHR43133">
    <property type="entry name" value="RNA POLYMERASE ECF-TYPE SIGMA FACTO"/>
    <property type="match status" value="1"/>
</dbReference>
<feature type="domain" description="RNA polymerase sigma factor 70 region 4 type 2" evidence="6">
    <location>
        <begin position="109"/>
        <end position="161"/>
    </location>
</feature>
<keyword evidence="2" id="KW-0805">Transcription regulation</keyword>
<dbReference type="GO" id="GO:0003677">
    <property type="term" value="F:DNA binding"/>
    <property type="evidence" value="ECO:0007669"/>
    <property type="project" value="InterPro"/>
</dbReference>
<dbReference type="InterPro" id="IPR013249">
    <property type="entry name" value="RNA_pol_sigma70_r4_t2"/>
</dbReference>
<protein>
    <submittedName>
        <fullName evidence="7">RNA polymerase sigma factor SigX</fullName>
    </submittedName>
</protein>
<proteinExistence type="inferred from homology"/>
<dbReference type="Gene3D" id="1.10.10.10">
    <property type="entry name" value="Winged helix-like DNA-binding domain superfamily/Winged helix DNA-binding domain"/>
    <property type="match status" value="1"/>
</dbReference>
<comment type="caution">
    <text evidence="7">The sequence shown here is derived from an EMBL/GenBank/DDBJ whole genome shotgun (WGS) entry which is preliminary data.</text>
</comment>
<accession>A0A2S5GEJ3</accession>
<evidence type="ECO:0000313" key="7">
    <source>
        <dbReference type="EMBL" id="PPA71293.1"/>
    </source>
</evidence>
<dbReference type="Pfam" id="PF04542">
    <property type="entry name" value="Sigma70_r2"/>
    <property type="match status" value="1"/>
</dbReference>
<feature type="domain" description="RNA polymerase sigma-70 region 2" evidence="5">
    <location>
        <begin position="8"/>
        <end position="74"/>
    </location>
</feature>
<sequence>MDSVFHRLYKEYQQDVFQFLIYLVKNRDTAEDLMQEVFIRVMKSYGNFEGKSSEKTWLFSIAKNVAIDHFRKQTTIKKRILETFDWNQRELVSKDTLPQEIVEQSEEIQELYSLLDRCKTDYKLVVVMRYIQELSIVETAEILGWTQGKVKTTQHRAIKHLRELMSHKRKEEEEDERFKMERSGD</sequence>
<dbReference type="Proteomes" id="UP000239047">
    <property type="component" value="Unassembled WGS sequence"/>
</dbReference>
<evidence type="ECO:0000259" key="5">
    <source>
        <dbReference type="Pfam" id="PF04542"/>
    </source>
</evidence>
<name>A0A2S5GEJ3_9BACL</name>
<gene>
    <name evidence="7" type="ORF">C4B60_04300</name>
</gene>
<dbReference type="AlphaFoldDB" id="A0A2S5GEJ3"/>
<keyword evidence="8" id="KW-1185">Reference proteome</keyword>
<evidence type="ECO:0000256" key="4">
    <source>
        <dbReference type="ARBA" id="ARBA00023163"/>
    </source>
</evidence>
<dbReference type="InterPro" id="IPR013324">
    <property type="entry name" value="RNA_pol_sigma_r3/r4-like"/>
</dbReference>